<feature type="transmembrane region" description="Helical" evidence="8">
    <location>
        <begin position="174"/>
        <end position="203"/>
    </location>
</feature>
<feature type="transmembrane region" description="Helical" evidence="8">
    <location>
        <begin position="340"/>
        <end position="360"/>
    </location>
</feature>
<feature type="transmembrane region" description="Helical" evidence="8">
    <location>
        <begin position="316"/>
        <end position="334"/>
    </location>
</feature>
<keyword evidence="3" id="KW-0328">Glycosyltransferase</keyword>
<feature type="transmembrane region" description="Helical" evidence="8">
    <location>
        <begin position="122"/>
        <end position="142"/>
    </location>
</feature>
<name>A0A0G0GNP7_9BACT</name>
<comment type="subcellular location">
    <subcellularLocation>
        <location evidence="1">Cell membrane</location>
        <topology evidence="1">Multi-pass membrane protein</topology>
    </subcellularLocation>
</comment>
<dbReference type="EMBL" id="LBRS01000008">
    <property type="protein sequence ID" value="KKQ01459.1"/>
    <property type="molecule type" value="Genomic_DNA"/>
</dbReference>
<organism evidence="9 10">
    <name type="scientific">Candidatus Roizmanbacteria bacterium GW2011_GWA2_36_23</name>
    <dbReference type="NCBI Taxonomy" id="1618480"/>
    <lineage>
        <taxon>Bacteria</taxon>
        <taxon>Candidatus Roizmaniibacteriota</taxon>
    </lineage>
</organism>
<proteinExistence type="predicted"/>
<feature type="transmembrane region" description="Helical" evidence="8">
    <location>
        <begin position="252"/>
        <end position="269"/>
    </location>
</feature>
<dbReference type="GO" id="GO:0005886">
    <property type="term" value="C:plasma membrane"/>
    <property type="evidence" value="ECO:0007669"/>
    <property type="project" value="UniProtKB-SubCell"/>
</dbReference>
<evidence type="ECO:0000256" key="3">
    <source>
        <dbReference type="ARBA" id="ARBA00022676"/>
    </source>
</evidence>
<evidence type="ECO:0000256" key="2">
    <source>
        <dbReference type="ARBA" id="ARBA00022475"/>
    </source>
</evidence>
<dbReference type="GO" id="GO:0016763">
    <property type="term" value="F:pentosyltransferase activity"/>
    <property type="evidence" value="ECO:0007669"/>
    <property type="project" value="TreeGrafter"/>
</dbReference>
<dbReference type="AlphaFoldDB" id="A0A0G0GNP7"/>
<protein>
    <submittedName>
        <fullName evidence="9">Glycosyl transferase family 39</fullName>
    </submittedName>
</protein>
<feature type="transmembrane region" description="Helical" evidence="8">
    <location>
        <begin position="148"/>
        <end position="167"/>
    </location>
</feature>
<gene>
    <name evidence="9" type="ORF">US11_C0008G0016</name>
</gene>
<keyword evidence="2" id="KW-1003">Cell membrane</keyword>
<evidence type="ECO:0000256" key="7">
    <source>
        <dbReference type="ARBA" id="ARBA00023136"/>
    </source>
</evidence>
<evidence type="ECO:0000256" key="6">
    <source>
        <dbReference type="ARBA" id="ARBA00022989"/>
    </source>
</evidence>
<feature type="transmembrane region" description="Helical" evidence="8">
    <location>
        <begin position="88"/>
        <end position="110"/>
    </location>
</feature>
<feature type="transmembrane region" description="Helical" evidence="8">
    <location>
        <begin position="275"/>
        <end position="295"/>
    </location>
</feature>
<keyword evidence="5 8" id="KW-0812">Transmembrane</keyword>
<comment type="caution">
    <text evidence="9">The sequence shown here is derived from an EMBL/GenBank/DDBJ whole genome shotgun (WGS) entry which is preliminary data.</text>
</comment>
<reference evidence="9 10" key="1">
    <citation type="journal article" date="2015" name="Nature">
        <title>rRNA introns, odd ribosomes, and small enigmatic genomes across a large radiation of phyla.</title>
        <authorList>
            <person name="Brown C.T."/>
            <person name="Hug L.A."/>
            <person name="Thomas B.C."/>
            <person name="Sharon I."/>
            <person name="Castelle C.J."/>
            <person name="Singh A."/>
            <person name="Wilkins M.J."/>
            <person name="Williams K.H."/>
            <person name="Banfield J.F."/>
        </authorList>
    </citation>
    <scope>NUCLEOTIDE SEQUENCE [LARGE SCALE GENOMIC DNA]</scope>
</reference>
<evidence type="ECO:0000256" key="8">
    <source>
        <dbReference type="SAM" id="Phobius"/>
    </source>
</evidence>
<evidence type="ECO:0000313" key="10">
    <source>
        <dbReference type="Proteomes" id="UP000034344"/>
    </source>
</evidence>
<evidence type="ECO:0000256" key="4">
    <source>
        <dbReference type="ARBA" id="ARBA00022679"/>
    </source>
</evidence>
<evidence type="ECO:0000256" key="1">
    <source>
        <dbReference type="ARBA" id="ARBA00004651"/>
    </source>
</evidence>
<accession>A0A0G0GNP7</accession>
<dbReference type="PANTHER" id="PTHR33908">
    <property type="entry name" value="MANNOSYLTRANSFERASE YKCB-RELATED"/>
    <property type="match status" value="1"/>
</dbReference>
<dbReference type="STRING" id="1618480.US11_C0008G0016"/>
<sequence length="561" mass="66230">MNIVKSKFKFDYKLILVLCGGFIFRLYGIDWDNWLQLHPDERMLMMVADGIRIFDKLNPNFFNYGSLPIYLLKAISQLINFFTAQYQISILMIARYLSLFFDLGTAIMLYLNCLYLFKEKRIALFACFFYIIAFFPIQSSHFFTVDTILTFFITLLIYLLLVFVSGTHHKNITLILIALTFSAMMATKISAIIFLPIIIWLLIFNSRPVVNLFYFGILFCIFFFIFMPYAILDYKTFLSSIELQLKMNSDPYIFPYTLQYVGTVPYLYYLKNIFLWGMGPLISVLSIIGFYKLIYILIKNYIPQLNYKTWNIKHETFLIMLYVTCYMFYFLVIGRSAVKFMRYMLPFYPFIAVLAAYGIFQVQKYLVKFKIFTHIILTGCIIWTLLFINIFSQTHTRISATDWIISNIPINSRIAVEHWDDKLPLTNIEKYQIIELPLYDQPDNDIKWTSINKKLEQSDYLIIASNRLFTPLSKLDNCQKYKYCYPKTAGYYKKLFNGQLGYKKVAEFKISPHLKIACPKLCRNGYWKLVIDDSTADESFTVYDHPQILIFKKFGQLKTPI</sequence>
<evidence type="ECO:0000313" key="9">
    <source>
        <dbReference type="EMBL" id="KKQ01459.1"/>
    </source>
</evidence>
<feature type="transmembrane region" description="Helical" evidence="8">
    <location>
        <begin position="12"/>
        <end position="29"/>
    </location>
</feature>
<dbReference type="PANTHER" id="PTHR33908:SF11">
    <property type="entry name" value="MEMBRANE PROTEIN"/>
    <property type="match status" value="1"/>
</dbReference>
<dbReference type="GO" id="GO:0009103">
    <property type="term" value="P:lipopolysaccharide biosynthetic process"/>
    <property type="evidence" value="ECO:0007669"/>
    <property type="project" value="UniProtKB-ARBA"/>
</dbReference>
<evidence type="ECO:0000256" key="5">
    <source>
        <dbReference type="ARBA" id="ARBA00022692"/>
    </source>
</evidence>
<dbReference type="Proteomes" id="UP000034344">
    <property type="component" value="Unassembled WGS sequence"/>
</dbReference>
<dbReference type="InterPro" id="IPR050297">
    <property type="entry name" value="LipidA_mod_glycosyltrf_83"/>
</dbReference>
<feature type="transmembrane region" description="Helical" evidence="8">
    <location>
        <begin position="372"/>
        <end position="391"/>
    </location>
</feature>
<keyword evidence="6 8" id="KW-1133">Transmembrane helix</keyword>
<keyword evidence="4 9" id="KW-0808">Transferase</keyword>
<feature type="transmembrane region" description="Helical" evidence="8">
    <location>
        <begin position="209"/>
        <end position="232"/>
    </location>
</feature>
<keyword evidence="7 8" id="KW-0472">Membrane</keyword>